<sequence length="272" mass="29096">MPLNYFAFVLCMSAFITFGFAQSIYVNTSINETSQTYDGKSFVLNNFVNTGGQLIEVSLLYGTVKGNGLTFSAPSTTPPTGKYLKLNVSNTQVNDATITFSGFFPAQSIIIAEYTNATMSSNKPVFSINNLHLTDNVTFTIVNTQGTYSSVSNAGYVIDTLTPSETPTIHNSSGFFIINAKFQQAKGILRSQGTSPVSVVNGSSVTVDYCTCKDCAESLINLQQGAKVDTSSMLRILKDSITGSNTHILNAISKIEVSGNSLAEFAHLTSNG</sequence>
<proteinExistence type="predicted"/>
<dbReference type="AlphaFoldDB" id="A0A146MFZ4"/>
<protein>
    <submittedName>
        <fullName evidence="2">Uncharacterized protein</fullName>
    </submittedName>
</protein>
<feature type="chain" id="PRO_5007527899" evidence="1">
    <location>
        <begin position="22"/>
        <end position="272"/>
    </location>
</feature>
<evidence type="ECO:0000256" key="1">
    <source>
        <dbReference type="SAM" id="SignalP"/>
    </source>
</evidence>
<dbReference type="EMBL" id="GDHC01000677">
    <property type="protein sequence ID" value="JAQ17952.1"/>
    <property type="molecule type" value="Transcribed_RNA"/>
</dbReference>
<accession>A0A146MFZ4</accession>
<reference evidence="2" key="1">
    <citation type="journal article" date="2016" name="Gigascience">
        <title>De novo construction of an expanded transcriptome assembly for the western tarnished plant bug, Lygus hesperus.</title>
        <authorList>
            <person name="Tassone E.E."/>
            <person name="Geib S.M."/>
            <person name="Hall B."/>
            <person name="Fabrick J.A."/>
            <person name="Brent C.S."/>
            <person name="Hull J.J."/>
        </authorList>
    </citation>
    <scope>NUCLEOTIDE SEQUENCE</scope>
</reference>
<name>A0A146MFZ4_LYGHE</name>
<gene>
    <name evidence="2" type="ORF">g.31244</name>
</gene>
<keyword evidence="1" id="KW-0732">Signal</keyword>
<organism evidence="2">
    <name type="scientific">Lygus hesperus</name>
    <name type="common">Western plant bug</name>
    <dbReference type="NCBI Taxonomy" id="30085"/>
    <lineage>
        <taxon>Eukaryota</taxon>
        <taxon>Metazoa</taxon>
        <taxon>Ecdysozoa</taxon>
        <taxon>Arthropoda</taxon>
        <taxon>Hexapoda</taxon>
        <taxon>Insecta</taxon>
        <taxon>Pterygota</taxon>
        <taxon>Neoptera</taxon>
        <taxon>Paraneoptera</taxon>
        <taxon>Hemiptera</taxon>
        <taxon>Heteroptera</taxon>
        <taxon>Panheteroptera</taxon>
        <taxon>Cimicomorpha</taxon>
        <taxon>Miridae</taxon>
        <taxon>Mirini</taxon>
        <taxon>Lygus</taxon>
    </lineage>
</organism>
<feature type="signal peptide" evidence="1">
    <location>
        <begin position="1"/>
        <end position="21"/>
    </location>
</feature>
<evidence type="ECO:0000313" key="2">
    <source>
        <dbReference type="EMBL" id="JAQ17952.1"/>
    </source>
</evidence>